<dbReference type="InterPro" id="IPR011990">
    <property type="entry name" value="TPR-like_helical_dom_sf"/>
</dbReference>
<dbReference type="Gene3D" id="1.25.40.10">
    <property type="entry name" value="Tetratricopeptide repeat domain"/>
    <property type="match status" value="1"/>
</dbReference>
<accession>A0A445BKX2</accession>
<sequence>MKIAGCSPDQVIFVTVLNALVNLGKLDDTCKLFRDMHTSNVVAWNAMISGHAKRGYHKEALEFFLKMRKCGIKSSRSTLASVLSVIASLATLDWVTSPLRGYQTIMYRKCEMLDAAKQVFDVMSEKNMVTWNAMLGEAKIRVGVTERESPNQREPEDERRGQGKGRKRRCR</sequence>
<dbReference type="AlphaFoldDB" id="A0A445BKX2"/>
<dbReference type="GO" id="GO:0009451">
    <property type="term" value="P:RNA modification"/>
    <property type="evidence" value="ECO:0007669"/>
    <property type="project" value="InterPro"/>
</dbReference>
<proteinExistence type="predicted"/>
<evidence type="ECO:0000313" key="4">
    <source>
        <dbReference type="EMBL" id="RYR39319.1"/>
    </source>
</evidence>
<organism evidence="4 5">
    <name type="scientific">Arachis hypogaea</name>
    <name type="common">Peanut</name>
    <dbReference type="NCBI Taxonomy" id="3818"/>
    <lineage>
        <taxon>Eukaryota</taxon>
        <taxon>Viridiplantae</taxon>
        <taxon>Streptophyta</taxon>
        <taxon>Embryophyta</taxon>
        <taxon>Tracheophyta</taxon>
        <taxon>Spermatophyta</taxon>
        <taxon>Magnoliopsida</taxon>
        <taxon>eudicotyledons</taxon>
        <taxon>Gunneridae</taxon>
        <taxon>Pentapetalae</taxon>
        <taxon>rosids</taxon>
        <taxon>fabids</taxon>
        <taxon>Fabales</taxon>
        <taxon>Fabaceae</taxon>
        <taxon>Papilionoideae</taxon>
        <taxon>50 kb inversion clade</taxon>
        <taxon>dalbergioids sensu lato</taxon>
        <taxon>Dalbergieae</taxon>
        <taxon>Pterocarpus clade</taxon>
        <taxon>Arachis</taxon>
    </lineage>
</organism>
<name>A0A445BKX2_ARAHY</name>
<dbReference type="PROSITE" id="PS51375">
    <property type="entry name" value="PPR"/>
    <property type="match status" value="1"/>
</dbReference>
<feature type="repeat" description="PPR" evidence="2">
    <location>
        <begin position="40"/>
        <end position="74"/>
    </location>
</feature>
<evidence type="ECO:0000256" key="3">
    <source>
        <dbReference type="SAM" id="MobiDB-lite"/>
    </source>
</evidence>
<evidence type="ECO:0008006" key="6">
    <source>
        <dbReference type="Google" id="ProtNLM"/>
    </source>
</evidence>
<dbReference type="InterPro" id="IPR046960">
    <property type="entry name" value="PPR_At4g14850-like_plant"/>
</dbReference>
<dbReference type="InterPro" id="IPR002885">
    <property type="entry name" value="PPR_rpt"/>
</dbReference>
<dbReference type="Proteomes" id="UP000289738">
    <property type="component" value="Chromosome A09"/>
</dbReference>
<dbReference type="PANTHER" id="PTHR47926">
    <property type="entry name" value="PENTATRICOPEPTIDE REPEAT-CONTAINING PROTEIN"/>
    <property type="match status" value="1"/>
</dbReference>
<evidence type="ECO:0000256" key="2">
    <source>
        <dbReference type="PROSITE-ProRule" id="PRU00708"/>
    </source>
</evidence>
<gene>
    <name evidence="4" type="ORF">Ahy_A09g044824</name>
</gene>
<keyword evidence="5" id="KW-1185">Reference proteome</keyword>
<evidence type="ECO:0000313" key="5">
    <source>
        <dbReference type="Proteomes" id="UP000289738"/>
    </source>
</evidence>
<dbReference type="NCBIfam" id="TIGR00756">
    <property type="entry name" value="PPR"/>
    <property type="match status" value="2"/>
</dbReference>
<feature type="compositionally biased region" description="Basic residues" evidence="3">
    <location>
        <begin position="162"/>
        <end position="171"/>
    </location>
</feature>
<dbReference type="GO" id="GO:0003723">
    <property type="term" value="F:RNA binding"/>
    <property type="evidence" value="ECO:0007669"/>
    <property type="project" value="InterPro"/>
</dbReference>
<keyword evidence="1" id="KW-0677">Repeat</keyword>
<dbReference type="Pfam" id="PF13041">
    <property type="entry name" value="PPR_2"/>
    <property type="match status" value="1"/>
</dbReference>
<feature type="compositionally biased region" description="Basic and acidic residues" evidence="3">
    <location>
        <begin position="143"/>
        <end position="161"/>
    </location>
</feature>
<evidence type="ECO:0000256" key="1">
    <source>
        <dbReference type="ARBA" id="ARBA00022737"/>
    </source>
</evidence>
<dbReference type="EMBL" id="SDMP01000009">
    <property type="protein sequence ID" value="RYR39319.1"/>
    <property type="molecule type" value="Genomic_DNA"/>
</dbReference>
<protein>
    <recommendedName>
        <fullName evidence="6">Pentatricopeptide repeat-containing protein</fullName>
    </recommendedName>
</protein>
<comment type="caution">
    <text evidence="4">The sequence shown here is derived from an EMBL/GenBank/DDBJ whole genome shotgun (WGS) entry which is preliminary data.</text>
</comment>
<feature type="region of interest" description="Disordered" evidence="3">
    <location>
        <begin position="143"/>
        <end position="171"/>
    </location>
</feature>
<reference evidence="4 5" key="1">
    <citation type="submission" date="2019-01" db="EMBL/GenBank/DDBJ databases">
        <title>Sequencing of cultivated peanut Arachis hypogaea provides insights into genome evolution and oil improvement.</title>
        <authorList>
            <person name="Chen X."/>
        </authorList>
    </citation>
    <scope>NUCLEOTIDE SEQUENCE [LARGE SCALE GENOMIC DNA]</scope>
    <source>
        <strain evidence="5">cv. Fuhuasheng</strain>
        <tissue evidence="4">Leaves</tissue>
    </source>
</reference>